<dbReference type="InterPro" id="IPR006490">
    <property type="entry name" value="Maj_tail_phi13"/>
</dbReference>
<accession>A0A8S5V4D5</accession>
<protein>
    <submittedName>
        <fullName evidence="1">Tail tube protein</fullName>
    </submittedName>
</protein>
<dbReference type="EMBL" id="BK016195">
    <property type="protein sequence ID" value="DAG01566.1"/>
    <property type="molecule type" value="Genomic_DNA"/>
</dbReference>
<organism evidence="1">
    <name type="scientific">Myoviridae sp. ctKkB1</name>
    <dbReference type="NCBI Taxonomy" id="2825081"/>
    <lineage>
        <taxon>Viruses</taxon>
        <taxon>Duplodnaviria</taxon>
        <taxon>Heunggongvirae</taxon>
        <taxon>Uroviricota</taxon>
        <taxon>Caudoviricetes</taxon>
    </lineage>
</organism>
<evidence type="ECO:0000313" key="1">
    <source>
        <dbReference type="EMBL" id="DAG01566.1"/>
    </source>
</evidence>
<sequence length="196" mass="21089">MAQFKASLPVFAPIKSETDSAITYENGAFVGKMVKTEVKPNKVEGSLYADDALAEYETEFKDADITLETSTIPVEVFVSMFGETKTEGTGSTTPKPTVLTSKASDAPVYGGYGFVSVEVVDGVRKYLTYVVHKVKFSLPSETHTTKGDNITFNTSSLEGKAIADKSGAWRTKTYYTTAAEAIAALKTKFGITVSDT</sequence>
<proteinExistence type="predicted"/>
<dbReference type="NCBIfam" id="TIGR01603">
    <property type="entry name" value="maj_tail_phi13"/>
    <property type="match status" value="1"/>
</dbReference>
<name>A0A8S5V4D5_9CAUD</name>
<reference evidence="1" key="1">
    <citation type="journal article" date="2021" name="Proc. Natl. Acad. Sci. U.S.A.">
        <title>A Catalog of Tens of Thousands of Viruses from Human Metagenomes Reveals Hidden Associations with Chronic Diseases.</title>
        <authorList>
            <person name="Tisza M.J."/>
            <person name="Buck C.B."/>
        </authorList>
    </citation>
    <scope>NUCLEOTIDE SEQUENCE</scope>
    <source>
        <strain evidence="1">CtKkB1</strain>
    </source>
</reference>